<sequence length="250" mass="27762">SVLRELSSQLWSATEGRASLREVTVALPRSWKTDALTCSLLTPLLVTSEPTEGHIRVTETHPVFGARPWTQQSQGCGRQGDFIQLSGDLLRTASNDSHAHAARLLLTEWAKFRWGVFDERGHTNDPLYPTNYRDPSTHQWSGTGCADGTVKGSTCDPAQPSCTFTPDIYTNTHLVRLFCNDTTHNREAPTKHNSLCGGRSAWQIIQQTPDFVGGRASNGSRGLEPMFRFIQQASPRYVFVIEDTATMNLQ</sequence>
<dbReference type="Pfam" id="PF08434">
    <property type="entry name" value="CLCA"/>
    <property type="match status" value="1"/>
</dbReference>
<dbReference type="InterPro" id="IPR013642">
    <property type="entry name" value="CLCA_N"/>
</dbReference>
<organism evidence="2 3">
    <name type="scientific">Homarus americanus</name>
    <name type="common">American lobster</name>
    <dbReference type="NCBI Taxonomy" id="6706"/>
    <lineage>
        <taxon>Eukaryota</taxon>
        <taxon>Metazoa</taxon>
        <taxon>Ecdysozoa</taxon>
        <taxon>Arthropoda</taxon>
        <taxon>Crustacea</taxon>
        <taxon>Multicrustacea</taxon>
        <taxon>Malacostraca</taxon>
        <taxon>Eumalacostraca</taxon>
        <taxon>Eucarida</taxon>
        <taxon>Decapoda</taxon>
        <taxon>Pleocyemata</taxon>
        <taxon>Astacidea</taxon>
        <taxon>Nephropoidea</taxon>
        <taxon>Nephropidae</taxon>
        <taxon>Homarus</taxon>
    </lineage>
</organism>
<gene>
    <name evidence="2" type="primary">Clca3a1-L</name>
    <name evidence="2" type="ORF">Hamer_G001436</name>
</gene>
<keyword evidence="3" id="KW-1185">Reference proteome</keyword>
<evidence type="ECO:0000259" key="1">
    <source>
        <dbReference type="Pfam" id="PF08434"/>
    </source>
</evidence>
<protein>
    <submittedName>
        <fullName evidence="2">Calcium-activated chloride channel regulator 3A-1-like</fullName>
    </submittedName>
</protein>
<dbReference type="Proteomes" id="UP000747542">
    <property type="component" value="Unassembled WGS sequence"/>
</dbReference>
<reference evidence="2" key="1">
    <citation type="journal article" date="2021" name="Sci. Adv.">
        <title>The American lobster genome reveals insights on longevity, neural, and immune adaptations.</title>
        <authorList>
            <person name="Polinski J.M."/>
            <person name="Zimin A.V."/>
            <person name="Clark K.F."/>
            <person name="Kohn A.B."/>
            <person name="Sadowski N."/>
            <person name="Timp W."/>
            <person name="Ptitsyn A."/>
            <person name="Khanna P."/>
            <person name="Romanova D.Y."/>
            <person name="Williams P."/>
            <person name="Greenwood S.J."/>
            <person name="Moroz L.L."/>
            <person name="Walt D.R."/>
            <person name="Bodnar A.G."/>
        </authorList>
    </citation>
    <scope>NUCLEOTIDE SEQUENCE</scope>
    <source>
        <strain evidence="2">GMGI-L3</strain>
    </source>
</reference>
<dbReference type="EMBL" id="JAHLQT010006108">
    <property type="protein sequence ID" value="KAG7175365.1"/>
    <property type="molecule type" value="Genomic_DNA"/>
</dbReference>
<dbReference type="AlphaFoldDB" id="A0A8J5TIV7"/>
<evidence type="ECO:0000313" key="3">
    <source>
        <dbReference type="Proteomes" id="UP000747542"/>
    </source>
</evidence>
<proteinExistence type="predicted"/>
<evidence type="ECO:0000313" key="2">
    <source>
        <dbReference type="EMBL" id="KAG7175365.1"/>
    </source>
</evidence>
<feature type="non-terminal residue" evidence="2">
    <location>
        <position position="250"/>
    </location>
</feature>
<accession>A0A8J5TIV7</accession>
<feature type="non-terminal residue" evidence="2">
    <location>
        <position position="1"/>
    </location>
</feature>
<name>A0A8J5TIV7_HOMAM</name>
<feature type="domain" description="Calcium-activated chloride channel N-terminal" evidence="1">
    <location>
        <begin position="3"/>
        <end position="212"/>
    </location>
</feature>
<comment type="caution">
    <text evidence="2">The sequence shown here is derived from an EMBL/GenBank/DDBJ whole genome shotgun (WGS) entry which is preliminary data.</text>
</comment>